<feature type="domain" description="BioF2-like acetyltransferase" evidence="2">
    <location>
        <begin position="182"/>
        <end position="325"/>
    </location>
</feature>
<evidence type="ECO:0000259" key="2">
    <source>
        <dbReference type="Pfam" id="PF13480"/>
    </source>
</evidence>
<organism evidence="3 4">
    <name type="scientific">Pseudohalioglobus sediminis</name>
    <dbReference type="NCBI Taxonomy" id="2606449"/>
    <lineage>
        <taxon>Bacteria</taxon>
        <taxon>Pseudomonadati</taxon>
        <taxon>Pseudomonadota</taxon>
        <taxon>Gammaproteobacteria</taxon>
        <taxon>Cellvibrionales</taxon>
        <taxon>Halieaceae</taxon>
        <taxon>Pseudohalioglobus</taxon>
    </lineage>
</organism>
<dbReference type="EMBL" id="VTUX01000006">
    <property type="protein sequence ID" value="KAA1189946.1"/>
    <property type="molecule type" value="Genomic_DNA"/>
</dbReference>
<proteinExistence type="predicted"/>
<evidence type="ECO:0000313" key="3">
    <source>
        <dbReference type="EMBL" id="KAA1189946.1"/>
    </source>
</evidence>
<dbReference type="InterPro" id="IPR038740">
    <property type="entry name" value="BioF2-like_GNAT_dom"/>
</dbReference>
<feature type="transmembrane region" description="Helical" evidence="1">
    <location>
        <begin position="340"/>
        <end position="361"/>
    </location>
</feature>
<keyword evidence="1" id="KW-1133">Transmembrane helix</keyword>
<keyword evidence="1" id="KW-0812">Transmembrane</keyword>
<gene>
    <name evidence="3" type="ORF">F0M18_12790</name>
</gene>
<dbReference type="GO" id="GO:0016740">
    <property type="term" value="F:transferase activity"/>
    <property type="evidence" value="ECO:0007669"/>
    <property type="project" value="UniProtKB-KW"/>
</dbReference>
<protein>
    <submittedName>
        <fullName evidence="3">GNAT family N-acetyltransferase</fullName>
    </submittedName>
</protein>
<sequence length="381" mass="43303">MTSIEMHFSSANYEVCEVTESTDLDSLRGQWLGFLPQVMNRSYVHEFSWSKAVSSDLLPGRVAYYCVYDSGKLIAVVPLERCSRGVGFFSLRWLQLPTDSNIYLNDILVDRAYARSGILDFVLKHVASQSGFSWDYCKLRKFSEQSTLFAELQDTSSLVRKISECDYIPCGERADLQHISRKMWKNCTRLARKAEREVGEIALSSSELSGQREEFYREFMNIESSGWKGHDGSCTSLAADELAQKFFGALFVNCGEDIRSRVFLLHFGEKAVAGMLAIRVGGTWHILKVGYSEEYKKYGPGSVLLQRFIELMVDDPEVTEINLTTAPYWADRWHFESAAVYEAVCFGPTLLANLSFIYFYAKDKLASIRDRWISPAKGVCD</sequence>
<accession>A0A5B0WSQ7</accession>
<comment type="caution">
    <text evidence="3">The sequence shown here is derived from an EMBL/GenBank/DDBJ whole genome shotgun (WGS) entry which is preliminary data.</text>
</comment>
<dbReference type="Pfam" id="PF13480">
    <property type="entry name" value="Acetyltransf_6"/>
    <property type="match status" value="1"/>
</dbReference>
<dbReference type="RefSeq" id="WP_149611847.1">
    <property type="nucleotide sequence ID" value="NZ_VTUX01000006.1"/>
</dbReference>
<dbReference type="AlphaFoldDB" id="A0A5B0WSQ7"/>
<evidence type="ECO:0000256" key="1">
    <source>
        <dbReference type="SAM" id="Phobius"/>
    </source>
</evidence>
<dbReference type="InterPro" id="IPR016181">
    <property type="entry name" value="Acyl_CoA_acyltransferase"/>
</dbReference>
<dbReference type="SUPFAM" id="SSF55729">
    <property type="entry name" value="Acyl-CoA N-acyltransferases (Nat)"/>
    <property type="match status" value="1"/>
</dbReference>
<name>A0A5B0WSQ7_9GAMM</name>
<keyword evidence="1" id="KW-0472">Membrane</keyword>
<dbReference type="Gene3D" id="3.40.630.30">
    <property type="match status" value="1"/>
</dbReference>
<keyword evidence="3" id="KW-0808">Transferase</keyword>
<dbReference type="Proteomes" id="UP000323708">
    <property type="component" value="Unassembled WGS sequence"/>
</dbReference>
<evidence type="ECO:0000313" key="4">
    <source>
        <dbReference type="Proteomes" id="UP000323708"/>
    </source>
</evidence>
<keyword evidence="4" id="KW-1185">Reference proteome</keyword>
<reference evidence="3 4" key="1">
    <citation type="submission" date="2019-09" db="EMBL/GenBank/DDBJ databases">
        <authorList>
            <person name="Chen X.-Y."/>
        </authorList>
    </citation>
    <scope>NUCLEOTIDE SEQUENCE [LARGE SCALE GENOMIC DNA]</scope>
    <source>
        <strain evidence="3 4">NY5</strain>
    </source>
</reference>